<dbReference type="Pfam" id="PF09533">
    <property type="entry name" value="DUF2380"/>
    <property type="match status" value="1"/>
</dbReference>
<dbReference type="NCBIfam" id="TIGR02269">
    <property type="entry name" value="TIGR02269 family lipoprotein"/>
    <property type="match status" value="1"/>
</dbReference>
<proteinExistence type="predicted"/>
<dbReference type="HOGENOM" id="CLU_111046_0_0_7"/>
<dbReference type="EMBL" id="CP002830">
    <property type="protein sequence ID" value="AEI62139.1"/>
    <property type="molecule type" value="Genomic_DNA"/>
</dbReference>
<dbReference type="InterPro" id="IPR011755">
    <property type="entry name" value="CHP02269_MYXXA"/>
</dbReference>
<dbReference type="Proteomes" id="UP000000488">
    <property type="component" value="Chromosome"/>
</dbReference>
<accession>F8C9Y9</accession>
<organism evidence="1 2">
    <name type="scientific">Myxococcus fulvus (strain ATCC BAA-855 / HW-1)</name>
    <dbReference type="NCBI Taxonomy" id="483219"/>
    <lineage>
        <taxon>Bacteria</taxon>
        <taxon>Pseudomonadati</taxon>
        <taxon>Myxococcota</taxon>
        <taxon>Myxococcia</taxon>
        <taxon>Myxococcales</taxon>
        <taxon>Cystobacterineae</taxon>
        <taxon>Myxococcaceae</taxon>
        <taxon>Myxococcus</taxon>
    </lineage>
</organism>
<dbReference type="KEGG" id="mfu:LILAB_01035"/>
<dbReference type="STRING" id="483219.LILAB_01035"/>
<gene>
    <name evidence="1" type="ordered locus">LILAB_01035</name>
</gene>
<name>F8C9Y9_MYXFH</name>
<sequence length="203" mass="22839">MLSCLLSACASTPPASTPPRGIAEHESTELCAATEASPCVSLACDEGWCAFYLCEDLAPRVEPALAPVARPPLRRGWGARLGIRHGAQPVITFPWRPHFQIRPVYQLPAGRYVRHHIFPQAPDLALYFQRAGIKIHDYTLVIPEHVHRYIHGGGPRGGRWNAAWAEFIRAHPHPPRPDVIYRHAGDLLFRFELTGKVMPYYKR</sequence>
<evidence type="ECO:0000313" key="2">
    <source>
        <dbReference type="Proteomes" id="UP000000488"/>
    </source>
</evidence>
<dbReference type="AlphaFoldDB" id="F8C9Y9"/>
<reference evidence="1 2" key="1">
    <citation type="journal article" date="2011" name="J. Bacteriol.">
        <title>Genome sequence of the halotolerant marine bacterium Myxococcus fulvus HW-1.</title>
        <authorList>
            <person name="Li Z.F."/>
            <person name="Li X."/>
            <person name="Liu H."/>
            <person name="Liu X."/>
            <person name="Han K."/>
            <person name="Wu Z.H."/>
            <person name="Hu W."/>
            <person name="Li F.F."/>
            <person name="Li Y.Z."/>
        </authorList>
    </citation>
    <scope>NUCLEOTIDE SEQUENCE [LARGE SCALE GENOMIC DNA]</scope>
    <source>
        <strain evidence="2">ATCC BAA-855 / HW-1</strain>
    </source>
</reference>
<protein>
    <submittedName>
        <fullName evidence="1">Putative lipoprotein</fullName>
    </submittedName>
</protein>
<evidence type="ECO:0000313" key="1">
    <source>
        <dbReference type="EMBL" id="AEI62139.1"/>
    </source>
</evidence>
<keyword evidence="1" id="KW-0449">Lipoprotein</keyword>